<reference evidence="1 2" key="1">
    <citation type="submission" date="2021-06" db="EMBL/GenBank/DDBJ databases">
        <title>Caerostris extrusa draft genome.</title>
        <authorList>
            <person name="Kono N."/>
            <person name="Arakawa K."/>
        </authorList>
    </citation>
    <scope>NUCLEOTIDE SEQUENCE [LARGE SCALE GENOMIC DNA]</scope>
</reference>
<proteinExistence type="predicted"/>
<dbReference type="EMBL" id="BPLR01021728">
    <property type="protein sequence ID" value="GIX93015.1"/>
    <property type="molecule type" value="Genomic_DNA"/>
</dbReference>
<dbReference type="AlphaFoldDB" id="A0AAV4P8V8"/>
<keyword evidence="2" id="KW-1185">Reference proteome</keyword>
<sequence>MDHLQLTKTDFLINPAYVSMKRKTRPATIWVYKCKVMDRLQTKRISKGLCSDDLETTSSSEGLQEGNYRNLKKRLEMALEEQ</sequence>
<evidence type="ECO:0000313" key="1">
    <source>
        <dbReference type="EMBL" id="GIX93015.1"/>
    </source>
</evidence>
<gene>
    <name evidence="1" type="ORF">CEXT_366271</name>
</gene>
<name>A0AAV4P8V8_CAEEX</name>
<accession>A0AAV4P8V8</accession>
<dbReference type="Proteomes" id="UP001054945">
    <property type="component" value="Unassembled WGS sequence"/>
</dbReference>
<evidence type="ECO:0000313" key="2">
    <source>
        <dbReference type="Proteomes" id="UP001054945"/>
    </source>
</evidence>
<organism evidence="1 2">
    <name type="scientific">Caerostris extrusa</name>
    <name type="common">Bark spider</name>
    <name type="synonym">Caerostris bankana</name>
    <dbReference type="NCBI Taxonomy" id="172846"/>
    <lineage>
        <taxon>Eukaryota</taxon>
        <taxon>Metazoa</taxon>
        <taxon>Ecdysozoa</taxon>
        <taxon>Arthropoda</taxon>
        <taxon>Chelicerata</taxon>
        <taxon>Arachnida</taxon>
        <taxon>Araneae</taxon>
        <taxon>Araneomorphae</taxon>
        <taxon>Entelegynae</taxon>
        <taxon>Araneoidea</taxon>
        <taxon>Araneidae</taxon>
        <taxon>Caerostris</taxon>
    </lineage>
</organism>
<protein>
    <submittedName>
        <fullName evidence="1">Uncharacterized protein</fullName>
    </submittedName>
</protein>
<comment type="caution">
    <text evidence="1">The sequence shown here is derived from an EMBL/GenBank/DDBJ whole genome shotgun (WGS) entry which is preliminary data.</text>
</comment>